<evidence type="ECO:0000313" key="1">
    <source>
        <dbReference type="EMBL" id="RZB51883.1"/>
    </source>
</evidence>
<accession>A0A445FST1</accession>
<evidence type="ECO:0000313" key="2">
    <source>
        <dbReference type="Proteomes" id="UP000289340"/>
    </source>
</evidence>
<name>A0A445FST1_GLYSO</name>
<gene>
    <name evidence="1" type="ORF">D0Y65_048350</name>
</gene>
<proteinExistence type="predicted"/>
<comment type="caution">
    <text evidence="1">The sequence shown here is derived from an EMBL/GenBank/DDBJ whole genome shotgun (WGS) entry which is preliminary data.</text>
</comment>
<reference evidence="1 2" key="1">
    <citation type="submission" date="2018-09" db="EMBL/GenBank/DDBJ databases">
        <title>A high-quality reference genome of wild soybean provides a powerful tool to mine soybean genomes.</title>
        <authorList>
            <person name="Xie M."/>
            <person name="Chung C.Y.L."/>
            <person name="Li M.-W."/>
            <person name="Wong F.-L."/>
            <person name="Chan T.-F."/>
            <person name="Lam H.-M."/>
        </authorList>
    </citation>
    <scope>NUCLEOTIDE SEQUENCE [LARGE SCALE GENOMIC DNA]</scope>
    <source>
        <strain evidence="2">cv. W05</strain>
        <tissue evidence="1">Hypocotyl of etiolated seedlings</tissue>
    </source>
</reference>
<dbReference type="AlphaFoldDB" id="A0A445FST1"/>
<sequence>MVVLVVAVGSEVVVRVTEAEEGGLEKEEETGAHPSKLEAMILHGGPHDVSLSYFSKYLVFLSSVGYNLLIV</sequence>
<protein>
    <submittedName>
        <fullName evidence="1">Uncharacterized protein</fullName>
    </submittedName>
</protein>
<dbReference type="EMBL" id="QZWG01000018">
    <property type="protein sequence ID" value="RZB51883.1"/>
    <property type="molecule type" value="Genomic_DNA"/>
</dbReference>
<keyword evidence="2" id="KW-1185">Reference proteome</keyword>
<dbReference type="Proteomes" id="UP000289340">
    <property type="component" value="Chromosome 18"/>
</dbReference>
<organism evidence="1 2">
    <name type="scientific">Glycine soja</name>
    <name type="common">Wild soybean</name>
    <dbReference type="NCBI Taxonomy" id="3848"/>
    <lineage>
        <taxon>Eukaryota</taxon>
        <taxon>Viridiplantae</taxon>
        <taxon>Streptophyta</taxon>
        <taxon>Embryophyta</taxon>
        <taxon>Tracheophyta</taxon>
        <taxon>Spermatophyta</taxon>
        <taxon>Magnoliopsida</taxon>
        <taxon>eudicotyledons</taxon>
        <taxon>Gunneridae</taxon>
        <taxon>Pentapetalae</taxon>
        <taxon>rosids</taxon>
        <taxon>fabids</taxon>
        <taxon>Fabales</taxon>
        <taxon>Fabaceae</taxon>
        <taxon>Papilionoideae</taxon>
        <taxon>50 kb inversion clade</taxon>
        <taxon>NPAAA clade</taxon>
        <taxon>indigoferoid/millettioid clade</taxon>
        <taxon>Phaseoleae</taxon>
        <taxon>Glycine</taxon>
        <taxon>Glycine subgen. Soja</taxon>
    </lineage>
</organism>